<dbReference type="InterPro" id="IPR013783">
    <property type="entry name" value="Ig-like_fold"/>
</dbReference>
<protein>
    <submittedName>
        <fullName evidence="2">Uncharacterized protein LOC114333653</fullName>
    </submittedName>
</protein>
<gene>
    <name evidence="2" type="primary">LOC114333653</name>
</gene>
<feature type="compositionally biased region" description="Basic and acidic residues" evidence="1">
    <location>
        <begin position="211"/>
        <end position="231"/>
    </location>
</feature>
<dbReference type="PANTHER" id="PTHR22538">
    <property type="entry name" value="CILIA- AND FLAGELLA-ASSOCIATED PROTEIN 74"/>
    <property type="match status" value="1"/>
</dbReference>
<reference evidence="2" key="1">
    <citation type="submission" date="2025-08" db="UniProtKB">
        <authorList>
            <consortium name="RefSeq"/>
        </authorList>
    </citation>
    <scope>IDENTIFICATION</scope>
    <source>
        <tissue evidence="2">Whole insect</tissue>
    </source>
</reference>
<accession>A0A6P7G2Y8</accession>
<dbReference type="InParanoid" id="A0A6P7G2Y8"/>
<evidence type="ECO:0000256" key="1">
    <source>
        <dbReference type="SAM" id="MobiDB-lite"/>
    </source>
</evidence>
<sequence>MSYWRTLNAYTITSNFTCAVTYTSDFMVRPKELISLQACCRVVRPDFISKLNFQRIDFGSVVTGMSEVKEIIIQNIKYEIITLGTSLLNPTGPFSMDYAKKLSILPESYLKIPIKFSPTNQQKFEEYFEISSTSTILPLVLQGFGVAPSVSFSPPFVICRLNKATVRSVDEQVLKIVNNTEAKVRLHFKKFFEIEGVIKPVPVKSSTKIDQIGDGKDLKNNAAKKGKDGKTKKDKKSKSDKKSHKSDKKNKNKFSDELTPDELYSIPNFVPTKGASHFDLINVENGEITLEAKATRSVRFGFGMKDTLKDMKQRNRDKSKNRNKKGKEESDKKSFDKERENLEKDVKTVYIAKYNIFSAGHFLKELILICNFK</sequence>
<evidence type="ECO:0000313" key="2">
    <source>
        <dbReference type="RefSeq" id="XP_028139388.1"/>
    </source>
</evidence>
<name>A0A6P7G2Y8_DIAVI</name>
<feature type="region of interest" description="Disordered" evidence="1">
    <location>
        <begin position="207"/>
        <end position="254"/>
    </location>
</feature>
<feature type="region of interest" description="Disordered" evidence="1">
    <location>
        <begin position="306"/>
        <end position="340"/>
    </location>
</feature>
<proteinExistence type="predicted"/>
<dbReference type="Gene3D" id="2.60.40.10">
    <property type="entry name" value="Immunoglobulins"/>
    <property type="match status" value="1"/>
</dbReference>
<dbReference type="PANTHER" id="PTHR22538:SF0">
    <property type="entry name" value="CILIA- AND FLAGELLA-ASSOCIATED PROTEIN 74"/>
    <property type="match status" value="1"/>
</dbReference>
<organism evidence="2">
    <name type="scientific">Diabrotica virgifera virgifera</name>
    <name type="common">western corn rootworm</name>
    <dbReference type="NCBI Taxonomy" id="50390"/>
    <lineage>
        <taxon>Eukaryota</taxon>
        <taxon>Metazoa</taxon>
        <taxon>Ecdysozoa</taxon>
        <taxon>Arthropoda</taxon>
        <taxon>Hexapoda</taxon>
        <taxon>Insecta</taxon>
        <taxon>Pterygota</taxon>
        <taxon>Neoptera</taxon>
        <taxon>Endopterygota</taxon>
        <taxon>Coleoptera</taxon>
        <taxon>Polyphaga</taxon>
        <taxon>Cucujiformia</taxon>
        <taxon>Chrysomeloidea</taxon>
        <taxon>Chrysomelidae</taxon>
        <taxon>Galerucinae</taxon>
        <taxon>Diabroticina</taxon>
        <taxon>Diabroticites</taxon>
        <taxon>Diabrotica</taxon>
    </lineage>
</organism>
<dbReference type="RefSeq" id="XP_028139388.1">
    <property type="nucleotide sequence ID" value="XM_028283587.1"/>
</dbReference>
<feature type="compositionally biased region" description="Basic residues" evidence="1">
    <location>
        <begin position="232"/>
        <end position="252"/>
    </location>
</feature>
<dbReference type="AlphaFoldDB" id="A0A6P7G2Y8"/>